<dbReference type="PROSITE" id="PS51012">
    <property type="entry name" value="ABC_TM2"/>
    <property type="match status" value="1"/>
</dbReference>
<protein>
    <recommendedName>
        <fullName evidence="9">ABC transmembrane type-2 domain-containing protein</fullName>
    </recommendedName>
</protein>
<feature type="transmembrane region" description="Helical" evidence="8">
    <location>
        <begin position="299"/>
        <end position="321"/>
    </location>
</feature>
<dbReference type="PANTHER" id="PTHR30294:SF45">
    <property type="entry name" value="LINEARMYCIN RESISTANCE PERMEASE PROTEIN LNRN"/>
    <property type="match status" value="1"/>
</dbReference>
<keyword evidence="3" id="KW-0813">Transport</keyword>
<keyword evidence="4" id="KW-1003">Cell membrane</keyword>
<dbReference type="AlphaFoldDB" id="A0A644W938"/>
<proteinExistence type="inferred from homology"/>
<dbReference type="InterPro" id="IPR013525">
    <property type="entry name" value="ABC2_TM"/>
</dbReference>
<keyword evidence="5 8" id="KW-0812">Transmembrane</keyword>
<evidence type="ECO:0000256" key="7">
    <source>
        <dbReference type="ARBA" id="ARBA00023136"/>
    </source>
</evidence>
<evidence type="ECO:0000256" key="5">
    <source>
        <dbReference type="ARBA" id="ARBA00022692"/>
    </source>
</evidence>
<dbReference type="GO" id="GO:0140359">
    <property type="term" value="F:ABC-type transporter activity"/>
    <property type="evidence" value="ECO:0007669"/>
    <property type="project" value="InterPro"/>
</dbReference>
<feature type="transmembrane region" description="Helical" evidence="8">
    <location>
        <begin position="228"/>
        <end position="253"/>
    </location>
</feature>
<feature type="transmembrane region" description="Helical" evidence="8">
    <location>
        <begin position="186"/>
        <end position="207"/>
    </location>
</feature>
<keyword evidence="6 8" id="KW-1133">Transmembrane helix</keyword>
<dbReference type="EMBL" id="VSSQ01000718">
    <property type="protein sequence ID" value="MPM00262.1"/>
    <property type="molecule type" value="Genomic_DNA"/>
</dbReference>
<dbReference type="GO" id="GO:0005886">
    <property type="term" value="C:plasma membrane"/>
    <property type="evidence" value="ECO:0007669"/>
    <property type="project" value="UniProtKB-SubCell"/>
</dbReference>
<accession>A0A644W938</accession>
<dbReference type="InterPro" id="IPR047817">
    <property type="entry name" value="ABC2_TM_bact-type"/>
</dbReference>
<feature type="transmembrane region" description="Helical" evidence="8">
    <location>
        <begin position="21"/>
        <end position="41"/>
    </location>
</feature>
<comment type="caution">
    <text evidence="10">The sequence shown here is derived from an EMBL/GenBank/DDBJ whole genome shotgun (WGS) entry which is preliminary data.</text>
</comment>
<keyword evidence="7 8" id="KW-0472">Membrane</keyword>
<evidence type="ECO:0000256" key="3">
    <source>
        <dbReference type="ARBA" id="ARBA00022448"/>
    </source>
</evidence>
<evidence type="ECO:0000259" key="9">
    <source>
        <dbReference type="PROSITE" id="PS51012"/>
    </source>
</evidence>
<comment type="subcellular location">
    <subcellularLocation>
        <location evidence="1">Cell membrane</location>
        <topology evidence="1">Multi-pass membrane protein</topology>
    </subcellularLocation>
</comment>
<feature type="transmembrane region" description="Helical" evidence="8">
    <location>
        <begin position="265"/>
        <end position="287"/>
    </location>
</feature>
<sequence length="381" mass="43207">MKNILILIKNNLKVSILKKPVGFIVSLIAPVLILFIMLKIINFNSGYINIGIIDNDNSKTSSTILNSIKNYEGFNIREVKKEDKKNLFAENSINAVIEIDSNFEENLINGDTDLVKLTSVENDDIGTLIKTIINEQMININNISMAAEGNKDVYYKALNNYSNDSYLEIKKENLNDLYEEYTFSQIFVGFIIMFMLIRGMTTSYRVFNEKEENVYTRIFMAPIKTYEYYLADIISGYLSILMQVIFGVLGIKFLNINVGISSFELFIILSLLGLVSISLGVCCRAFSKSKNDASNIFNFANMLMVMVGGAFVPIDLMPPIIEKISYFTPVRWAMESIIAIQQGSNLTNIYKYLGIIVLFAVAFFVVGIYKTSKEEKIFMIN</sequence>
<name>A0A644W938_9ZZZZ</name>
<reference evidence="10" key="1">
    <citation type="submission" date="2019-08" db="EMBL/GenBank/DDBJ databases">
        <authorList>
            <person name="Kucharzyk K."/>
            <person name="Murdoch R.W."/>
            <person name="Higgins S."/>
            <person name="Loffler F."/>
        </authorList>
    </citation>
    <scope>NUCLEOTIDE SEQUENCE</scope>
</reference>
<evidence type="ECO:0000256" key="6">
    <source>
        <dbReference type="ARBA" id="ARBA00022989"/>
    </source>
</evidence>
<feature type="domain" description="ABC transmembrane type-2" evidence="9">
    <location>
        <begin position="143"/>
        <end position="374"/>
    </location>
</feature>
<evidence type="ECO:0000313" key="10">
    <source>
        <dbReference type="EMBL" id="MPM00262.1"/>
    </source>
</evidence>
<evidence type="ECO:0000256" key="1">
    <source>
        <dbReference type="ARBA" id="ARBA00004651"/>
    </source>
</evidence>
<feature type="transmembrane region" description="Helical" evidence="8">
    <location>
        <begin position="349"/>
        <end position="369"/>
    </location>
</feature>
<organism evidence="10">
    <name type="scientific">bioreactor metagenome</name>
    <dbReference type="NCBI Taxonomy" id="1076179"/>
    <lineage>
        <taxon>unclassified sequences</taxon>
        <taxon>metagenomes</taxon>
        <taxon>ecological metagenomes</taxon>
    </lineage>
</organism>
<evidence type="ECO:0000256" key="8">
    <source>
        <dbReference type="SAM" id="Phobius"/>
    </source>
</evidence>
<dbReference type="PANTHER" id="PTHR30294">
    <property type="entry name" value="MEMBRANE COMPONENT OF ABC TRANSPORTER YHHJ-RELATED"/>
    <property type="match status" value="1"/>
</dbReference>
<evidence type="ECO:0000256" key="4">
    <source>
        <dbReference type="ARBA" id="ARBA00022475"/>
    </source>
</evidence>
<evidence type="ECO:0000256" key="2">
    <source>
        <dbReference type="ARBA" id="ARBA00007783"/>
    </source>
</evidence>
<gene>
    <name evidence="10" type="ORF">SDC9_46485</name>
</gene>
<dbReference type="Gene3D" id="3.40.1710.10">
    <property type="entry name" value="abc type-2 transporter like domain"/>
    <property type="match status" value="1"/>
</dbReference>
<dbReference type="InterPro" id="IPR051449">
    <property type="entry name" value="ABC-2_transporter_component"/>
</dbReference>
<comment type="similarity">
    <text evidence="2">Belongs to the ABC-2 integral membrane protein family.</text>
</comment>
<dbReference type="Pfam" id="PF12698">
    <property type="entry name" value="ABC2_membrane_3"/>
    <property type="match status" value="1"/>
</dbReference>